<keyword evidence="2" id="KW-1133">Transmembrane helix</keyword>
<keyword evidence="4" id="KW-1185">Reference proteome</keyword>
<keyword evidence="2" id="KW-0812">Transmembrane</keyword>
<gene>
    <name evidence="3" type="ORF">GCM10022226_06340</name>
</gene>
<accession>A0ABP7HBC3</accession>
<protein>
    <recommendedName>
        <fullName evidence="5">DUF3040 domain-containing protein</fullName>
    </recommendedName>
</protein>
<dbReference type="EMBL" id="BAAAZR010000001">
    <property type="protein sequence ID" value="GAA3790196.1"/>
    <property type="molecule type" value="Genomic_DNA"/>
</dbReference>
<comment type="caution">
    <text evidence="3">The sequence shown here is derived from an EMBL/GenBank/DDBJ whole genome shotgun (WGS) entry which is preliminary data.</text>
</comment>
<name>A0ABP7HBC3_9ACTN</name>
<feature type="transmembrane region" description="Helical" evidence="2">
    <location>
        <begin position="88"/>
        <end position="109"/>
    </location>
</feature>
<organism evidence="3 4">
    <name type="scientific">Sphaerisporangium flaviroseum</name>
    <dbReference type="NCBI Taxonomy" id="509199"/>
    <lineage>
        <taxon>Bacteria</taxon>
        <taxon>Bacillati</taxon>
        <taxon>Actinomycetota</taxon>
        <taxon>Actinomycetes</taxon>
        <taxon>Streptosporangiales</taxon>
        <taxon>Streptosporangiaceae</taxon>
        <taxon>Sphaerisporangium</taxon>
    </lineage>
</organism>
<feature type="region of interest" description="Disordered" evidence="1">
    <location>
        <begin position="1"/>
        <end position="21"/>
    </location>
</feature>
<sequence length="110" mass="11840">MTTGSHEPGVEIASVEDGDGGCPSQAAALLDDLRHDLEAQEAARDTLLAQAGEQQQLLAIDHVQAEKIRQVLLSETRATTQAQNRQQWMFFALGVLTSIPIGVAINLLVH</sequence>
<evidence type="ECO:0000256" key="2">
    <source>
        <dbReference type="SAM" id="Phobius"/>
    </source>
</evidence>
<evidence type="ECO:0008006" key="5">
    <source>
        <dbReference type="Google" id="ProtNLM"/>
    </source>
</evidence>
<evidence type="ECO:0000256" key="1">
    <source>
        <dbReference type="SAM" id="MobiDB-lite"/>
    </source>
</evidence>
<evidence type="ECO:0000313" key="4">
    <source>
        <dbReference type="Proteomes" id="UP001500888"/>
    </source>
</evidence>
<keyword evidence="2" id="KW-0472">Membrane</keyword>
<evidence type="ECO:0000313" key="3">
    <source>
        <dbReference type="EMBL" id="GAA3790196.1"/>
    </source>
</evidence>
<reference evidence="4" key="1">
    <citation type="journal article" date="2019" name="Int. J. Syst. Evol. Microbiol.">
        <title>The Global Catalogue of Microorganisms (GCM) 10K type strain sequencing project: providing services to taxonomists for standard genome sequencing and annotation.</title>
        <authorList>
            <consortium name="The Broad Institute Genomics Platform"/>
            <consortium name="The Broad Institute Genome Sequencing Center for Infectious Disease"/>
            <person name="Wu L."/>
            <person name="Ma J."/>
        </authorList>
    </citation>
    <scope>NUCLEOTIDE SEQUENCE [LARGE SCALE GENOMIC DNA]</scope>
    <source>
        <strain evidence="4">JCM 16908</strain>
    </source>
</reference>
<proteinExistence type="predicted"/>
<dbReference type="Proteomes" id="UP001500888">
    <property type="component" value="Unassembled WGS sequence"/>
</dbReference>